<dbReference type="SUPFAM" id="SSF53300">
    <property type="entry name" value="vWA-like"/>
    <property type="match status" value="1"/>
</dbReference>
<dbReference type="InterPro" id="IPR025861">
    <property type="entry name" value="CobT_VWA_dom"/>
</dbReference>
<sequence>MAESKTGTQATPAGHNQAPTGNPADRVDAFKQATAATLRAMGGQREAEVSFHTGHMPVASLSLGGKARLPAPTRHMKEEELIRIRGAADAQALRLKHHDSTLHLSRLPEDATARDVYDALEQARIEAVGARHMKGVAANLRQRLEAECREGGLAQMTDPALLSPAIALELLAREALTGEPSPVAAQTILNKWRAALPSKAQDALAHLKAHADDQAAYARASRQILAACSLTEEEEETSSDDVDENESGAETTDSQEQDTSAPPEQDDDAPPSEPETSPSTPEPQLLAGSGDFSPDIAEEEGEGSGAEGTGDAAGPGKRQDITAGETAKTYHAYTTQFDEEVRAEDLCEPEELNRLRHQLDLQLATLHGVVSRLANKLQRKLMAQQTRSWDFDMEEGLLDAGRLSRVVVNPLLSLSYKRERDTEFRDTAVTLLIDNSGSMRGRPISVAASCGDILARTLERCGVKVEILGFTTRAWKGGQSREKWLKDGKPEAPGRLNDLRHIIYKAADLPWRRARANMGLMLREGLLKENIDGEALLWAWRRLKSRPESRKILMVISDGAPVDDSTLSVNPASYLEDHLREVIHMIENRSPIELSAIGIGHDVGRYYQRAVTITDAEELGGTMLQSLSALFDEKRKGGARKTRLHG</sequence>
<dbReference type="PIRSF" id="PIRSF031715">
    <property type="entry name" value="Cob_chel_CobT"/>
    <property type="match status" value="1"/>
</dbReference>
<organism evidence="4 5">
    <name type="scientific">Acetobacter orientalis</name>
    <dbReference type="NCBI Taxonomy" id="146474"/>
    <lineage>
        <taxon>Bacteria</taxon>
        <taxon>Pseudomonadati</taxon>
        <taxon>Pseudomonadota</taxon>
        <taxon>Alphaproteobacteria</taxon>
        <taxon>Acetobacterales</taxon>
        <taxon>Acetobacteraceae</taxon>
        <taxon>Acetobacter</taxon>
    </lineage>
</organism>
<dbReference type="CDD" id="cd01454">
    <property type="entry name" value="vWA_norD_type"/>
    <property type="match status" value="1"/>
</dbReference>
<dbReference type="GO" id="GO:0009236">
    <property type="term" value="P:cobalamin biosynthetic process"/>
    <property type="evidence" value="ECO:0007669"/>
    <property type="project" value="UniProtKB-UniRule"/>
</dbReference>
<accession>A0A252A4R9</accession>
<comment type="caution">
    <text evidence="4">The sequence shown here is derived from an EMBL/GenBank/DDBJ whole genome shotgun (WGS) entry which is preliminary data.</text>
</comment>
<feature type="region of interest" description="Disordered" evidence="2">
    <location>
        <begin position="230"/>
        <end position="327"/>
    </location>
</feature>
<feature type="compositionally biased region" description="Gly residues" evidence="2">
    <location>
        <begin position="303"/>
        <end position="313"/>
    </location>
</feature>
<evidence type="ECO:0000313" key="4">
    <source>
        <dbReference type="EMBL" id="OUI84428.1"/>
    </source>
</evidence>
<gene>
    <name evidence="4" type="ORF">HK12_00555</name>
</gene>
<dbReference type="Proteomes" id="UP000194639">
    <property type="component" value="Unassembled WGS sequence"/>
</dbReference>
<feature type="compositionally biased region" description="Acidic residues" evidence="2">
    <location>
        <begin position="231"/>
        <end position="247"/>
    </location>
</feature>
<feature type="domain" description="VWFA" evidence="3">
    <location>
        <begin position="428"/>
        <end position="614"/>
    </location>
</feature>
<dbReference type="Pfam" id="PF06213">
    <property type="entry name" value="CobT"/>
    <property type="match status" value="1"/>
</dbReference>
<dbReference type="InterPro" id="IPR051928">
    <property type="entry name" value="NorD/CobT"/>
</dbReference>
<evidence type="ECO:0000313" key="5">
    <source>
        <dbReference type="Proteomes" id="UP000194639"/>
    </source>
</evidence>
<protein>
    <recommendedName>
        <fullName evidence="1">Cobaltochelatase subunit CobT</fullName>
        <ecNumber evidence="1">6.6.1.2</ecNumber>
    </recommendedName>
</protein>
<feature type="compositionally biased region" description="Low complexity" evidence="2">
    <location>
        <begin position="274"/>
        <end position="283"/>
    </location>
</feature>
<dbReference type="NCBIfam" id="TIGR01651">
    <property type="entry name" value="CobT"/>
    <property type="match status" value="1"/>
</dbReference>
<dbReference type="SMART" id="SM00327">
    <property type="entry name" value="VWA"/>
    <property type="match status" value="1"/>
</dbReference>
<dbReference type="Pfam" id="PF11775">
    <property type="entry name" value="CobT_C"/>
    <property type="match status" value="1"/>
</dbReference>
<name>A0A252A4R9_9PROT</name>
<feature type="compositionally biased region" description="Polar residues" evidence="2">
    <location>
        <begin position="1"/>
        <end position="11"/>
    </location>
</feature>
<dbReference type="Gene3D" id="3.40.50.410">
    <property type="entry name" value="von Willebrand factor, type A domain"/>
    <property type="match status" value="1"/>
</dbReference>
<dbReference type="EC" id="6.6.1.2" evidence="1"/>
<dbReference type="AlphaFoldDB" id="A0A252A4R9"/>
<dbReference type="PANTHER" id="PTHR41248">
    <property type="entry name" value="NORD PROTEIN"/>
    <property type="match status" value="1"/>
</dbReference>
<reference evidence="4 5" key="1">
    <citation type="submission" date="2014-06" db="EMBL/GenBank/DDBJ databases">
        <authorList>
            <person name="Ju J."/>
            <person name="Zhang J."/>
        </authorList>
    </citation>
    <scope>NUCLEOTIDE SEQUENCE [LARGE SCALE GENOMIC DNA]</scope>
    <source>
        <strain evidence="4">DmW_045</strain>
    </source>
</reference>
<proteinExistence type="predicted"/>
<feature type="compositionally biased region" description="Polar residues" evidence="2">
    <location>
        <begin position="248"/>
        <end position="262"/>
    </location>
</feature>
<evidence type="ECO:0000256" key="2">
    <source>
        <dbReference type="SAM" id="MobiDB-lite"/>
    </source>
</evidence>
<dbReference type="InterPro" id="IPR006538">
    <property type="entry name" value="CobT"/>
</dbReference>
<dbReference type="RefSeq" id="WP_086551791.1">
    <property type="nucleotide sequence ID" value="NZ_JOMO01000011.1"/>
</dbReference>
<dbReference type="PROSITE" id="PS50234">
    <property type="entry name" value="VWFA"/>
    <property type="match status" value="1"/>
</dbReference>
<feature type="region of interest" description="Disordered" evidence="2">
    <location>
        <begin position="1"/>
        <end position="26"/>
    </location>
</feature>
<evidence type="ECO:0000256" key="1">
    <source>
        <dbReference type="NCBIfam" id="TIGR01651"/>
    </source>
</evidence>
<evidence type="ECO:0000259" key="3">
    <source>
        <dbReference type="PROSITE" id="PS50234"/>
    </source>
</evidence>
<dbReference type="EMBL" id="JOMO01000011">
    <property type="protein sequence ID" value="OUI84428.1"/>
    <property type="molecule type" value="Genomic_DNA"/>
</dbReference>
<dbReference type="PANTHER" id="PTHR41248:SF1">
    <property type="entry name" value="NORD PROTEIN"/>
    <property type="match status" value="1"/>
</dbReference>
<dbReference type="GO" id="GO:0051116">
    <property type="term" value="F:cobaltochelatase activity"/>
    <property type="evidence" value="ECO:0007669"/>
    <property type="project" value="UniProtKB-UniRule"/>
</dbReference>
<dbReference type="InterPro" id="IPR002035">
    <property type="entry name" value="VWF_A"/>
</dbReference>
<dbReference type="InterPro" id="IPR036465">
    <property type="entry name" value="vWFA_dom_sf"/>
</dbReference>